<dbReference type="AlphaFoldDB" id="A0A6N8H9D9"/>
<keyword evidence="7" id="KW-1185">Reference proteome</keyword>
<dbReference type="InterPro" id="IPR035437">
    <property type="entry name" value="SNase_OB-fold_sf"/>
</dbReference>
<keyword evidence="4" id="KW-1133">Transmembrane helix</keyword>
<evidence type="ECO:0000313" key="6">
    <source>
        <dbReference type="EMBL" id="MUV03239.1"/>
    </source>
</evidence>
<protein>
    <submittedName>
        <fullName evidence="6">Nuclease</fullName>
    </submittedName>
</protein>
<name>A0A6N8H9D9_9FLAO</name>
<dbReference type="GO" id="GO:0004519">
    <property type="term" value="F:endonuclease activity"/>
    <property type="evidence" value="ECO:0007669"/>
    <property type="project" value="UniProtKB-KW"/>
</dbReference>
<dbReference type="EMBL" id="WOWP01000016">
    <property type="protein sequence ID" value="MUV03239.1"/>
    <property type="molecule type" value="Genomic_DNA"/>
</dbReference>
<dbReference type="PROSITE" id="PS50830">
    <property type="entry name" value="TNASE_3"/>
    <property type="match status" value="1"/>
</dbReference>
<dbReference type="PANTHER" id="PTHR12302:SF3">
    <property type="entry name" value="SERINE_THREONINE-PROTEIN KINASE 31"/>
    <property type="match status" value="1"/>
</dbReference>
<organism evidence="6 7">
    <name type="scientific">Flavobacterium rakeshii</name>
    <dbReference type="NCBI Taxonomy" id="1038845"/>
    <lineage>
        <taxon>Bacteria</taxon>
        <taxon>Pseudomonadati</taxon>
        <taxon>Bacteroidota</taxon>
        <taxon>Flavobacteriia</taxon>
        <taxon>Flavobacteriales</taxon>
        <taxon>Flavobacteriaceae</taxon>
        <taxon>Flavobacterium</taxon>
    </lineage>
</organism>
<dbReference type="SMART" id="SM00318">
    <property type="entry name" value="SNc"/>
    <property type="match status" value="1"/>
</dbReference>
<evidence type="ECO:0000256" key="1">
    <source>
        <dbReference type="ARBA" id="ARBA00022722"/>
    </source>
</evidence>
<feature type="transmembrane region" description="Helical" evidence="4">
    <location>
        <begin position="39"/>
        <end position="57"/>
    </location>
</feature>
<dbReference type="CDD" id="cd00175">
    <property type="entry name" value="SNc"/>
    <property type="match status" value="1"/>
</dbReference>
<evidence type="ECO:0000259" key="5">
    <source>
        <dbReference type="PROSITE" id="PS50830"/>
    </source>
</evidence>
<keyword evidence="1" id="KW-0540">Nuclease</keyword>
<accession>A0A6N8H9D9</accession>
<dbReference type="SUPFAM" id="SSF50199">
    <property type="entry name" value="Staphylococcal nuclease"/>
    <property type="match status" value="1"/>
</dbReference>
<comment type="caution">
    <text evidence="6">The sequence shown here is derived from an EMBL/GenBank/DDBJ whole genome shotgun (WGS) entry which is preliminary data.</text>
</comment>
<sequence length="215" mass="25028">MWSLLRKMLQYWSMFLRRPKSGEKNNCTDLNKRNKKSKYSIGSLLLLLAFFFYFVFVKNGSLPDLESKPKTEKEAPLSQFTGKVVGVSDGDTFKVLYNGKKVKVRLLDIDCPETKQIFGSDAKDFANDLCYGKMVTVNPIGGKDQYGRILGYVYVDDTINVNALLVKEGLAWRYKYSDNEEIKELENQARIEYKGLWIQKDPVDPWEWRKLHNRK</sequence>
<dbReference type="InterPro" id="IPR016071">
    <property type="entry name" value="Staphylococal_nuclease_OB-fold"/>
</dbReference>
<dbReference type="OrthoDB" id="9805504at2"/>
<dbReference type="Proteomes" id="UP000433945">
    <property type="component" value="Unassembled WGS sequence"/>
</dbReference>
<gene>
    <name evidence="6" type="ORF">GN157_05905</name>
</gene>
<keyword evidence="4" id="KW-0812">Transmembrane</keyword>
<dbReference type="Pfam" id="PF00565">
    <property type="entry name" value="SNase"/>
    <property type="match status" value="1"/>
</dbReference>
<evidence type="ECO:0000256" key="2">
    <source>
        <dbReference type="ARBA" id="ARBA00022759"/>
    </source>
</evidence>
<evidence type="ECO:0000256" key="3">
    <source>
        <dbReference type="ARBA" id="ARBA00022801"/>
    </source>
</evidence>
<keyword evidence="2" id="KW-0255">Endonuclease</keyword>
<dbReference type="GO" id="GO:0016787">
    <property type="term" value="F:hydrolase activity"/>
    <property type="evidence" value="ECO:0007669"/>
    <property type="project" value="UniProtKB-KW"/>
</dbReference>
<reference evidence="6 7" key="1">
    <citation type="submission" date="2019-12" db="EMBL/GenBank/DDBJ databases">
        <authorList>
            <person name="Sun J.-Q."/>
        </authorList>
    </citation>
    <scope>NUCLEOTIDE SEQUENCE [LARGE SCALE GENOMIC DNA]</scope>
    <source>
        <strain evidence="6 7">JCM 17928</strain>
    </source>
</reference>
<keyword evidence="4" id="KW-0472">Membrane</keyword>
<feature type="domain" description="TNase-like" evidence="5">
    <location>
        <begin position="78"/>
        <end position="199"/>
    </location>
</feature>
<keyword evidence="3" id="KW-0378">Hydrolase</keyword>
<evidence type="ECO:0000313" key="7">
    <source>
        <dbReference type="Proteomes" id="UP000433945"/>
    </source>
</evidence>
<dbReference type="PANTHER" id="PTHR12302">
    <property type="entry name" value="EBNA2 BINDING PROTEIN P100"/>
    <property type="match status" value="1"/>
</dbReference>
<proteinExistence type="predicted"/>
<evidence type="ECO:0000256" key="4">
    <source>
        <dbReference type="SAM" id="Phobius"/>
    </source>
</evidence>
<dbReference type="Gene3D" id="2.40.50.90">
    <property type="match status" value="1"/>
</dbReference>